<dbReference type="InterPro" id="IPR001584">
    <property type="entry name" value="Integrase_cat-core"/>
</dbReference>
<dbReference type="GO" id="GO:0005829">
    <property type="term" value="C:cytosol"/>
    <property type="evidence" value="ECO:0007669"/>
    <property type="project" value="TreeGrafter"/>
</dbReference>
<dbReference type="InterPro" id="IPR051917">
    <property type="entry name" value="Transposase-Integrase"/>
</dbReference>
<dbReference type="EMBL" id="FUWL01000024">
    <property type="protein sequence ID" value="SJZ80979.1"/>
    <property type="molecule type" value="Genomic_DNA"/>
</dbReference>
<dbReference type="InterPro" id="IPR025246">
    <property type="entry name" value="IS30-like_HTH"/>
</dbReference>
<dbReference type="InterPro" id="IPR012337">
    <property type="entry name" value="RNaseH-like_sf"/>
</dbReference>
<dbReference type="InterPro" id="IPR036397">
    <property type="entry name" value="RNaseH_sf"/>
</dbReference>
<evidence type="ECO:0000313" key="4">
    <source>
        <dbReference type="Proteomes" id="UP000189956"/>
    </source>
</evidence>
<reference evidence="3 4" key="1">
    <citation type="submission" date="2017-02" db="EMBL/GenBank/DDBJ databases">
        <authorList>
            <person name="Peterson S.W."/>
        </authorList>
    </citation>
    <scope>NUCLEOTIDE SEQUENCE [LARGE SCALE GENOMIC DNA]</scope>
    <source>
        <strain evidence="3 4">ATCC 700135</strain>
    </source>
</reference>
<dbReference type="NCBIfam" id="NF033563">
    <property type="entry name" value="transpos_IS30"/>
    <property type="match status" value="1"/>
</dbReference>
<dbReference type="Proteomes" id="UP000189956">
    <property type="component" value="Unassembled WGS sequence"/>
</dbReference>
<organism evidence="3 4">
    <name type="scientific">Porphyromonas cangingivalis</name>
    <dbReference type="NCBI Taxonomy" id="36874"/>
    <lineage>
        <taxon>Bacteria</taxon>
        <taxon>Pseudomonadati</taxon>
        <taxon>Bacteroidota</taxon>
        <taxon>Bacteroidia</taxon>
        <taxon>Bacteroidales</taxon>
        <taxon>Porphyromonadaceae</taxon>
        <taxon>Porphyromonas</taxon>
    </lineage>
</organism>
<evidence type="ECO:0000313" key="3">
    <source>
        <dbReference type="EMBL" id="SJZ80979.1"/>
    </source>
</evidence>
<dbReference type="PROSITE" id="PS50994">
    <property type="entry name" value="INTEGRASE"/>
    <property type="match status" value="1"/>
</dbReference>
<dbReference type="AlphaFoldDB" id="A0A1T4NP30"/>
<dbReference type="InterPro" id="IPR053392">
    <property type="entry name" value="Transposase_IS30-like"/>
</dbReference>
<dbReference type="PANTHER" id="PTHR10948">
    <property type="entry name" value="TRANSPOSASE"/>
    <property type="match status" value="1"/>
</dbReference>
<dbReference type="SUPFAM" id="SSF46689">
    <property type="entry name" value="Homeodomain-like"/>
    <property type="match status" value="1"/>
</dbReference>
<dbReference type="Gene3D" id="1.10.10.60">
    <property type="entry name" value="Homeodomain-like"/>
    <property type="match status" value="1"/>
</dbReference>
<gene>
    <name evidence="3" type="ORF">SAMN02745205_01956</name>
</gene>
<dbReference type="SUPFAM" id="SSF53098">
    <property type="entry name" value="Ribonuclease H-like"/>
    <property type="match status" value="1"/>
</dbReference>
<keyword evidence="1" id="KW-0233">DNA recombination</keyword>
<dbReference type="GO" id="GO:0006310">
    <property type="term" value="P:DNA recombination"/>
    <property type="evidence" value="ECO:0007669"/>
    <property type="project" value="UniProtKB-KW"/>
</dbReference>
<dbReference type="Pfam" id="PF00665">
    <property type="entry name" value="rve"/>
    <property type="match status" value="1"/>
</dbReference>
<proteinExistence type="predicted"/>
<dbReference type="Gene3D" id="3.30.420.10">
    <property type="entry name" value="Ribonuclease H-like superfamily/Ribonuclease H"/>
    <property type="match status" value="1"/>
</dbReference>
<evidence type="ECO:0000256" key="1">
    <source>
        <dbReference type="ARBA" id="ARBA00023172"/>
    </source>
</evidence>
<dbReference type="GO" id="GO:0004803">
    <property type="term" value="F:transposase activity"/>
    <property type="evidence" value="ECO:0007669"/>
    <property type="project" value="TreeGrafter"/>
</dbReference>
<dbReference type="GO" id="GO:0032196">
    <property type="term" value="P:transposition"/>
    <property type="evidence" value="ECO:0007669"/>
    <property type="project" value="TreeGrafter"/>
</dbReference>
<dbReference type="Pfam" id="PF13936">
    <property type="entry name" value="HTH_38"/>
    <property type="match status" value="1"/>
</dbReference>
<dbReference type="GO" id="GO:0003676">
    <property type="term" value="F:nucleic acid binding"/>
    <property type="evidence" value="ECO:0007669"/>
    <property type="project" value="InterPro"/>
</dbReference>
<evidence type="ECO:0000259" key="2">
    <source>
        <dbReference type="PROSITE" id="PS50994"/>
    </source>
</evidence>
<feature type="domain" description="Integrase catalytic" evidence="2">
    <location>
        <begin position="153"/>
        <end position="313"/>
    </location>
</feature>
<dbReference type="PANTHER" id="PTHR10948:SF23">
    <property type="entry name" value="TRANSPOSASE INSI FOR INSERTION SEQUENCE ELEMENT IS30A-RELATED"/>
    <property type="match status" value="1"/>
</dbReference>
<dbReference type="RefSeq" id="WP_078735962.1">
    <property type="nucleotide sequence ID" value="NZ_FUWL01000024.1"/>
</dbReference>
<name>A0A1T4NP30_PORCN</name>
<dbReference type="GO" id="GO:0015074">
    <property type="term" value="P:DNA integration"/>
    <property type="evidence" value="ECO:0007669"/>
    <property type="project" value="InterPro"/>
</dbReference>
<protein>
    <submittedName>
        <fullName evidence="3">Transposase and inactivated derivatives, IS30 family</fullName>
    </submittedName>
</protein>
<sequence>MYKQLNRQQRYEISAFLRAGLNRSEIARQLEVSPSTISREIARNSTEKRKSYNPETAQEYADIRKERVRRNRRICESIKRKSLRLLEEKQWSPKQISGYLSLQGEKVSHESIYRWIREDKTNGGSLYKHCRHKLKRRSRPVGKVTNIPERVSIHQRPQEADGKRLGDLEMDLIVGCGGRGAILTVTDRMTNMIWAAKLKDKSAQEVNRKLWALLVPYKAVIKTIVTDNGSEFSGHRKITDRLGVPVFFADPYSSWQKGAIENTNKLLRQYIPKMANFDLISQKQINEYCAKINARPREKLNFKSPVQVFFSLLP</sequence>
<accession>A0A1T4NP30</accession>
<dbReference type="InterPro" id="IPR009057">
    <property type="entry name" value="Homeodomain-like_sf"/>
</dbReference>